<keyword evidence="1" id="KW-0732">Signal</keyword>
<dbReference type="EMBL" id="RDBE01000006">
    <property type="protein sequence ID" value="RLV50093.1"/>
    <property type="molecule type" value="Genomic_DNA"/>
</dbReference>
<evidence type="ECO:0000259" key="2">
    <source>
        <dbReference type="Pfam" id="PF00496"/>
    </source>
</evidence>
<dbReference type="InterPro" id="IPR039424">
    <property type="entry name" value="SBP_5"/>
</dbReference>
<feature type="domain" description="Solute-binding protein family 5" evidence="2">
    <location>
        <begin position="75"/>
        <end position="443"/>
    </location>
</feature>
<dbReference type="GO" id="GO:0015833">
    <property type="term" value="P:peptide transport"/>
    <property type="evidence" value="ECO:0007669"/>
    <property type="project" value="TreeGrafter"/>
</dbReference>
<dbReference type="PANTHER" id="PTHR30290">
    <property type="entry name" value="PERIPLASMIC BINDING COMPONENT OF ABC TRANSPORTER"/>
    <property type="match status" value="1"/>
</dbReference>
<dbReference type="GO" id="GO:0043190">
    <property type="term" value="C:ATP-binding cassette (ABC) transporter complex"/>
    <property type="evidence" value="ECO:0007669"/>
    <property type="project" value="InterPro"/>
</dbReference>
<dbReference type="Gene3D" id="3.10.105.10">
    <property type="entry name" value="Dipeptide-binding Protein, Domain 3"/>
    <property type="match status" value="1"/>
</dbReference>
<name>A0A3L8P5N7_9ACTN</name>
<keyword evidence="4" id="KW-1185">Reference proteome</keyword>
<dbReference type="GO" id="GO:1904680">
    <property type="term" value="F:peptide transmembrane transporter activity"/>
    <property type="evidence" value="ECO:0007669"/>
    <property type="project" value="TreeGrafter"/>
</dbReference>
<dbReference type="GO" id="GO:0042597">
    <property type="term" value="C:periplasmic space"/>
    <property type="evidence" value="ECO:0007669"/>
    <property type="project" value="UniProtKB-ARBA"/>
</dbReference>
<dbReference type="PIRSF" id="PIRSF002741">
    <property type="entry name" value="MppA"/>
    <property type="match status" value="1"/>
</dbReference>
<dbReference type="CDD" id="cd08511">
    <property type="entry name" value="PBP2_NikA_DppA_OppA_like_5"/>
    <property type="match status" value="1"/>
</dbReference>
<dbReference type="PANTHER" id="PTHR30290:SF38">
    <property type="entry name" value="D,D-DIPEPTIDE-BINDING PERIPLASMIC PROTEIN DDPA-RELATED"/>
    <property type="match status" value="1"/>
</dbReference>
<dbReference type="OrthoDB" id="9796817at2"/>
<dbReference type="Gene3D" id="3.40.190.10">
    <property type="entry name" value="Periplasmic binding protein-like II"/>
    <property type="match status" value="1"/>
</dbReference>
<reference evidence="3 4" key="1">
    <citation type="submission" date="2018-10" db="EMBL/GenBank/DDBJ databases">
        <title>Marmoricola sp. 4Q3S-7 whole genome shotgun sequence.</title>
        <authorList>
            <person name="Li F."/>
        </authorList>
    </citation>
    <scope>NUCLEOTIDE SEQUENCE [LARGE SCALE GENOMIC DNA]</scope>
    <source>
        <strain evidence="3 4">4Q3S-7</strain>
    </source>
</reference>
<dbReference type="InterPro" id="IPR030678">
    <property type="entry name" value="Peptide/Ni-bd"/>
</dbReference>
<dbReference type="AlphaFoldDB" id="A0A3L8P5N7"/>
<sequence length="525" mass="56741">MGACYAVQPRPAAVEHADRTSVGSGGRQVQQGGDLVMGLSAEPDVLDPTTSSSLYTRYVMSSICEKLYDLDAKTELVPQLASALPTLSDGGLTVTIPLRQGIEFADGTKFDAAAVKTTLQRDLTKKDSARASEMGPVQSIDTPDDHTVVLHYKTPFAPITAALADRAGMIMSPAALKKYGDDFGNHPTCVGPFRFVKRVPQTEIVVRRDPRYYDAKDVHLDTITYRIMTDANIRAANLRSGQVQVIDTVSAQDVDALRREPGIGLLQVGSLGYQGVTFNVGNTRGLGKPPGKIDTPEARDARVRRAFELSVDRTALVNSVFNNWAEPACSGVAPDTEYATTASNHCPAYDPKRARQLLRAAGVRTPLKLTMTLTNTPDTLRLGQALQAMVKKGGFDLRLQAVEYSTLLDQQDRGDFDLLQLGWSGRIDPHGNLYTFLATEQGNNVAGYSNKEVDALLAQAAQQTDPVQRGATYGQAVTAVQQDDPIVYLYRQRNLTAYSTDVTGISAYADGVVRLGTAAFVKGAH</sequence>
<proteinExistence type="predicted"/>
<organism evidence="3 4">
    <name type="scientific">Nocardioides mangrovicus</name>
    <dbReference type="NCBI Taxonomy" id="2478913"/>
    <lineage>
        <taxon>Bacteria</taxon>
        <taxon>Bacillati</taxon>
        <taxon>Actinomycetota</taxon>
        <taxon>Actinomycetes</taxon>
        <taxon>Propionibacteriales</taxon>
        <taxon>Nocardioidaceae</taxon>
        <taxon>Nocardioides</taxon>
    </lineage>
</organism>
<comment type="caution">
    <text evidence="3">The sequence shown here is derived from an EMBL/GenBank/DDBJ whole genome shotgun (WGS) entry which is preliminary data.</text>
</comment>
<dbReference type="SUPFAM" id="SSF53850">
    <property type="entry name" value="Periplasmic binding protein-like II"/>
    <property type="match status" value="1"/>
</dbReference>
<dbReference type="Pfam" id="PF00496">
    <property type="entry name" value="SBP_bac_5"/>
    <property type="match status" value="1"/>
</dbReference>
<dbReference type="Proteomes" id="UP000281708">
    <property type="component" value="Unassembled WGS sequence"/>
</dbReference>
<dbReference type="Gene3D" id="3.90.76.10">
    <property type="entry name" value="Dipeptide-binding Protein, Domain 1"/>
    <property type="match status" value="1"/>
</dbReference>
<dbReference type="InterPro" id="IPR000914">
    <property type="entry name" value="SBP_5_dom"/>
</dbReference>
<evidence type="ECO:0000313" key="3">
    <source>
        <dbReference type="EMBL" id="RLV50093.1"/>
    </source>
</evidence>
<evidence type="ECO:0000256" key="1">
    <source>
        <dbReference type="ARBA" id="ARBA00022729"/>
    </source>
</evidence>
<gene>
    <name evidence="3" type="ORF">D9V37_06380</name>
</gene>
<evidence type="ECO:0000313" key="4">
    <source>
        <dbReference type="Proteomes" id="UP000281708"/>
    </source>
</evidence>
<accession>A0A3L8P5N7</accession>
<protein>
    <submittedName>
        <fullName evidence="3">ABC transporter substrate-binding protein</fullName>
    </submittedName>
</protein>